<dbReference type="PROSITE" id="PS50943">
    <property type="entry name" value="HTH_CROC1"/>
    <property type="match status" value="1"/>
</dbReference>
<dbReference type="EMBL" id="JARXHW010000002">
    <property type="protein sequence ID" value="MDQ8206161.1"/>
    <property type="molecule type" value="Genomic_DNA"/>
</dbReference>
<comment type="caution">
    <text evidence="2">The sequence shown here is derived from an EMBL/GenBank/DDBJ whole genome shotgun (WGS) entry which is preliminary data.</text>
</comment>
<dbReference type="Proteomes" id="UP001225316">
    <property type="component" value="Unassembled WGS sequence"/>
</dbReference>
<gene>
    <name evidence="2" type="ORF">QEH52_01475</name>
</gene>
<dbReference type="SUPFAM" id="SSF47413">
    <property type="entry name" value="lambda repressor-like DNA-binding domains"/>
    <property type="match status" value="1"/>
</dbReference>
<sequence length="92" mass="10055">MKTATQLHRKWIKNADYAEAFNALEDEFSVARALIDARTKAKLTQSEVAARMETSQAAVARLEAGRGNPSLATLKRYANATGSHLKIALEPV</sequence>
<name>A0ABU1APS3_9BACT</name>
<evidence type="ECO:0000259" key="1">
    <source>
        <dbReference type="PROSITE" id="PS50943"/>
    </source>
</evidence>
<evidence type="ECO:0000313" key="3">
    <source>
        <dbReference type="Proteomes" id="UP001225316"/>
    </source>
</evidence>
<reference evidence="2 3" key="1">
    <citation type="submission" date="2023-04" db="EMBL/GenBank/DDBJ databases">
        <title>A novel bacteria isolated from coastal sediment.</title>
        <authorList>
            <person name="Liu X.-J."/>
            <person name="Du Z.-J."/>
        </authorList>
    </citation>
    <scope>NUCLEOTIDE SEQUENCE [LARGE SCALE GENOMIC DNA]</scope>
    <source>
        <strain evidence="2 3">SDUM461003</strain>
    </source>
</reference>
<organism evidence="2 3">
    <name type="scientific">Thalassobacterium maritimum</name>
    <dbReference type="NCBI Taxonomy" id="3041265"/>
    <lineage>
        <taxon>Bacteria</taxon>
        <taxon>Pseudomonadati</taxon>
        <taxon>Verrucomicrobiota</taxon>
        <taxon>Opitutia</taxon>
        <taxon>Puniceicoccales</taxon>
        <taxon>Coraliomargaritaceae</taxon>
        <taxon>Thalassobacterium</taxon>
    </lineage>
</organism>
<dbReference type="InterPro" id="IPR010982">
    <property type="entry name" value="Lambda_DNA-bd_dom_sf"/>
</dbReference>
<accession>A0ABU1APS3</accession>
<dbReference type="CDD" id="cd00093">
    <property type="entry name" value="HTH_XRE"/>
    <property type="match status" value="1"/>
</dbReference>
<dbReference type="Pfam" id="PF01381">
    <property type="entry name" value="HTH_3"/>
    <property type="match status" value="1"/>
</dbReference>
<feature type="domain" description="HTH cro/C1-type" evidence="1">
    <location>
        <begin position="34"/>
        <end position="88"/>
    </location>
</feature>
<dbReference type="Gene3D" id="1.10.260.40">
    <property type="entry name" value="lambda repressor-like DNA-binding domains"/>
    <property type="match status" value="1"/>
</dbReference>
<protein>
    <submittedName>
        <fullName evidence="2">Helix-turn-helix transcriptional regulator</fullName>
    </submittedName>
</protein>
<proteinExistence type="predicted"/>
<dbReference type="RefSeq" id="WP_308948163.1">
    <property type="nucleotide sequence ID" value="NZ_JARXHW010000002.1"/>
</dbReference>
<evidence type="ECO:0000313" key="2">
    <source>
        <dbReference type="EMBL" id="MDQ8206161.1"/>
    </source>
</evidence>
<dbReference type="InterPro" id="IPR001387">
    <property type="entry name" value="Cro/C1-type_HTH"/>
</dbReference>
<keyword evidence="3" id="KW-1185">Reference proteome</keyword>
<dbReference type="SMART" id="SM00530">
    <property type="entry name" value="HTH_XRE"/>
    <property type="match status" value="1"/>
</dbReference>